<dbReference type="GO" id="GO:0046872">
    <property type="term" value="F:metal ion binding"/>
    <property type="evidence" value="ECO:0007669"/>
    <property type="project" value="UniProtKB-KW"/>
</dbReference>
<dbReference type="GO" id="GO:0020037">
    <property type="term" value="F:heme binding"/>
    <property type="evidence" value="ECO:0007669"/>
    <property type="project" value="InterPro"/>
</dbReference>
<evidence type="ECO:0000313" key="5">
    <source>
        <dbReference type="EMBL" id="CBH98981.1"/>
    </source>
</evidence>
<evidence type="ECO:0000259" key="4">
    <source>
        <dbReference type="PROSITE" id="PS51007"/>
    </source>
</evidence>
<reference evidence="5" key="1">
    <citation type="submission" date="2009-10" db="EMBL/GenBank/DDBJ databases">
        <title>Diversity of trophic interactions inside an arsenic-rich microbial ecosystem.</title>
        <authorList>
            <person name="Bertin P.N."/>
            <person name="Heinrich-Salmeron A."/>
            <person name="Pelletier E."/>
            <person name="Goulhen-Chollet F."/>
            <person name="Arsene-Ploetze F."/>
            <person name="Gallien S."/>
            <person name="Calteau A."/>
            <person name="Vallenet D."/>
            <person name="Casiot C."/>
            <person name="Chane-Woon-Ming B."/>
            <person name="Giloteaux L."/>
            <person name="Barakat M."/>
            <person name="Bonnefoy V."/>
            <person name="Bruneel O."/>
            <person name="Chandler M."/>
            <person name="Cleiss J."/>
            <person name="Duran R."/>
            <person name="Elbaz-Poulichet F."/>
            <person name="Fonknechten N."/>
            <person name="Lauga B."/>
            <person name="Mornico D."/>
            <person name="Ortet P."/>
            <person name="Schaeffer C."/>
            <person name="Siguier P."/>
            <person name="Alexander Thil Smith A."/>
            <person name="Van Dorsselaer A."/>
            <person name="Weissenbach J."/>
            <person name="Medigue C."/>
            <person name="Le Paslier D."/>
        </authorList>
    </citation>
    <scope>NUCLEOTIDE SEQUENCE</scope>
</reference>
<protein>
    <submittedName>
        <fullName evidence="5">Putative Cytochrome c</fullName>
    </submittedName>
</protein>
<dbReference type="InterPro" id="IPR009056">
    <property type="entry name" value="Cyt_c-like_dom"/>
</dbReference>
<accession>E6PVM4</accession>
<dbReference type="Gene3D" id="1.10.760.10">
    <property type="entry name" value="Cytochrome c-like domain"/>
    <property type="match status" value="1"/>
</dbReference>
<proteinExistence type="predicted"/>
<dbReference type="InterPro" id="IPR036909">
    <property type="entry name" value="Cyt_c-like_dom_sf"/>
</dbReference>
<evidence type="ECO:0000256" key="3">
    <source>
        <dbReference type="ARBA" id="ARBA00023004"/>
    </source>
</evidence>
<keyword evidence="3" id="KW-0408">Iron</keyword>
<evidence type="ECO:0000256" key="2">
    <source>
        <dbReference type="ARBA" id="ARBA00022723"/>
    </source>
</evidence>
<sequence length="127" mass="13983">MSGTLNGGARSRGALLRRMLTAWLALPQAWAADAPAATPTDVPKIFVGANLAQGEKTYNELKCAACHAERMMGSTSAMHTRPDRKVHNAMELRGFTQMCVTQLNHSLFPEEVTDIAAYLNKAYYHFK</sequence>
<dbReference type="AlphaFoldDB" id="E6PVM4"/>
<evidence type="ECO:0000256" key="1">
    <source>
        <dbReference type="ARBA" id="ARBA00022617"/>
    </source>
</evidence>
<keyword evidence="2" id="KW-0479">Metal-binding</keyword>
<keyword evidence="1" id="KW-0349">Heme</keyword>
<organism evidence="5">
    <name type="scientific">mine drainage metagenome</name>
    <dbReference type="NCBI Taxonomy" id="410659"/>
    <lineage>
        <taxon>unclassified sequences</taxon>
        <taxon>metagenomes</taxon>
        <taxon>ecological metagenomes</taxon>
    </lineage>
</organism>
<dbReference type="GO" id="GO:0009055">
    <property type="term" value="F:electron transfer activity"/>
    <property type="evidence" value="ECO:0007669"/>
    <property type="project" value="InterPro"/>
</dbReference>
<dbReference type="PROSITE" id="PS51007">
    <property type="entry name" value="CYTC"/>
    <property type="match status" value="1"/>
</dbReference>
<dbReference type="SUPFAM" id="SSF46626">
    <property type="entry name" value="Cytochrome c"/>
    <property type="match status" value="1"/>
</dbReference>
<feature type="domain" description="Cytochrome c" evidence="4">
    <location>
        <begin position="49"/>
        <end position="123"/>
    </location>
</feature>
<comment type="caution">
    <text evidence="5">The sequence shown here is derived from an EMBL/GenBank/DDBJ whole genome shotgun (WGS) entry which is preliminary data.</text>
</comment>
<name>E6PVM4_9ZZZZ</name>
<dbReference type="EMBL" id="CABM01000065">
    <property type="protein sequence ID" value="CBH98981.1"/>
    <property type="molecule type" value="Genomic_DNA"/>
</dbReference>
<gene>
    <name evidence="5" type="ORF">CARN2_0155</name>
</gene>